<reference evidence="2 3" key="2">
    <citation type="submission" date="2018-03" db="EMBL/GenBank/DDBJ databases">
        <title>The comparative genomics of Bifidobacterium callitrichos reflects dietary carbohydrate utilization within the common marmoset gut.</title>
        <authorList>
            <person name="Rani A."/>
        </authorList>
    </citation>
    <scope>NUCLEOTIDE SEQUENCE [LARGE SCALE GENOMIC DNA]</scope>
    <source>
        <strain evidence="2 3">UMA51805</strain>
    </source>
</reference>
<feature type="domain" description="IstB-like ATP-binding" evidence="1">
    <location>
        <begin position="31"/>
        <end position="244"/>
    </location>
</feature>
<dbReference type="GO" id="GO:0006260">
    <property type="term" value="P:DNA replication"/>
    <property type="evidence" value="ECO:0007669"/>
    <property type="project" value="TreeGrafter"/>
</dbReference>
<sequence length="245" mass="28614">MNINPETKRKMREMNAVEPLDAFERQDVTLEAASTTERLQIAVDDAYAMFCQSRIDGLVSRARLRYPDADLRSLQLVEERGLNRQQLNELATCGWIEQHRDVVIQGFAGTGKTWIANALARQACRNRYRTLYIRMPDLTEQWETANLKPGAPAKLIRKISGYRLLVLDEWLIDKPNTSMSRFIHEIMERREDTASTIFCTQYRQKDWPGRFDRSPRTDAILDRIVHNSTWIETGDYNMRAHTHQQ</sequence>
<evidence type="ECO:0000313" key="2">
    <source>
        <dbReference type="EMBL" id="PST45801.1"/>
    </source>
</evidence>
<dbReference type="InterPro" id="IPR027417">
    <property type="entry name" value="P-loop_NTPase"/>
</dbReference>
<evidence type="ECO:0000259" key="1">
    <source>
        <dbReference type="Pfam" id="PF01695"/>
    </source>
</evidence>
<dbReference type="PANTHER" id="PTHR30050:SF4">
    <property type="entry name" value="ATP-BINDING PROTEIN RV3427C IN INSERTION SEQUENCE-RELATED"/>
    <property type="match status" value="1"/>
</dbReference>
<keyword evidence="2" id="KW-0547">Nucleotide-binding</keyword>
<keyword evidence="3" id="KW-1185">Reference proteome</keyword>
<gene>
    <name evidence="2" type="ORF">CPA40_09190</name>
</gene>
<dbReference type="CDD" id="cd00009">
    <property type="entry name" value="AAA"/>
    <property type="match status" value="1"/>
</dbReference>
<comment type="caution">
    <text evidence="2">The sequence shown here is derived from an EMBL/GenBank/DDBJ whole genome shotgun (WGS) entry which is preliminary data.</text>
</comment>
<name>A0A2T3G8R9_9BIFI</name>
<dbReference type="InterPro" id="IPR002611">
    <property type="entry name" value="IstB_ATP-bd"/>
</dbReference>
<proteinExistence type="predicted"/>
<dbReference type="InterPro" id="IPR028350">
    <property type="entry name" value="DNAC/IstB-like"/>
</dbReference>
<dbReference type="SUPFAM" id="SSF52540">
    <property type="entry name" value="P-loop containing nucleoside triphosphate hydrolases"/>
    <property type="match status" value="1"/>
</dbReference>
<protein>
    <submittedName>
        <fullName evidence="2">ATP-binding protein</fullName>
    </submittedName>
</protein>
<keyword evidence="2" id="KW-0067">ATP-binding</keyword>
<dbReference type="Proteomes" id="UP000240228">
    <property type="component" value="Unassembled WGS sequence"/>
</dbReference>
<reference evidence="3" key="1">
    <citation type="submission" date="2017-09" db="EMBL/GenBank/DDBJ databases">
        <authorList>
            <person name="Sela D.A."/>
            <person name="Albert K."/>
        </authorList>
    </citation>
    <scope>NUCLEOTIDE SEQUENCE [LARGE SCALE GENOMIC DNA]</scope>
    <source>
        <strain evidence="3">UMA51805</strain>
    </source>
</reference>
<dbReference type="AlphaFoldDB" id="A0A2T3G8R9"/>
<evidence type="ECO:0000313" key="3">
    <source>
        <dbReference type="Proteomes" id="UP000240228"/>
    </source>
</evidence>
<accession>A0A2T3G8R9</accession>
<dbReference type="EMBL" id="NWTX01000019">
    <property type="protein sequence ID" value="PST45801.1"/>
    <property type="molecule type" value="Genomic_DNA"/>
</dbReference>
<dbReference type="Pfam" id="PF01695">
    <property type="entry name" value="IstB_IS21"/>
    <property type="match status" value="1"/>
</dbReference>
<dbReference type="GO" id="GO:0005524">
    <property type="term" value="F:ATP binding"/>
    <property type="evidence" value="ECO:0007669"/>
    <property type="project" value="UniProtKB-KW"/>
</dbReference>
<dbReference type="Gene3D" id="3.40.50.300">
    <property type="entry name" value="P-loop containing nucleotide triphosphate hydrolases"/>
    <property type="match status" value="1"/>
</dbReference>
<dbReference type="PIRSF" id="PIRSF003073">
    <property type="entry name" value="DNAC_TnpB_IstB"/>
    <property type="match status" value="1"/>
</dbReference>
<organism evidence="2 3">
    <name type="scientific">Bifidobacterium callitrichos</name>
    <dbReference type="NCBI Taxonomy" id="762209"/>
    <lineage>
        <taxon>Bacteria</taxon>
        <taxon>Bacillati</taxon>
        <taxon>Actinomycetota</taxon>
        <taxon>Actinomycetes</taxon>
        <taxon>Bifidobacteriales</taxon>
        <taxon>Bifidobacteriaceae</taxon>
        <taxon>Bifidobacterium</taxon>
    </lineage>
</organism>
<dbReference type="PANTHER" id="PTHR30050">
    <property type="entry name" value="CHROMOSOMAL REPLICATION INITIATOR PROTEIN DNAA"/>
    <property type="match status" value="1"/>
</dbReference>